<evidence type="ECO:0000313" key="2">
    <source>
        <dbReference type="Proteomes" id="UP001564626"/>
    </source>
</evidence>
<comment type="caution">
    <text evidence="1">The sequence shown here is derived from an EMBL/GenBank/DDBJ whole genome shotgun (WGS) entry which is preliminary data.</text>
</comment>
<sequence>MAYPEFTFDAEADAAYVAFREVGRGAAARNVPVQDAAGQVGVVLDYSADGELLGVEILGAARSLDPALLDRYRG</sequence>
<dbReference type="EMBL" id="JBGEHV010000040">
    <property type="protein sequence ID" value="MEY8041641.1"/>
    <property type="molecule type" value="Genomic_DNA"/>
</dbReference>
<keyword evidence="2" id="KW-1185">Reference proteome</keyword>
<protein>
    <submittedName>
        <fullName evidence="1">DUF2283 domain-containing protein</fullName>
    </submittedName>
</protein>
<reference evidence="1 2" key="1">
    <citation type="submission" date="2024-08" db="EMBL/GenBank/DDBJ databases">
        <title>Genome mining of Saccharopolyspora cebuensis PGLac3 from Nigerian medicinal plant.</title>
        <authorList>
            <person name="Ezeobiora C.E."/>
            <person name="Igbokwe N.H."/>
            <person name="Amin D.H."/>
            <person name="Mendie U.E."/>
        </authorList>
    </citation>
    <scope>NUCLEOTIDE SEQUENCE [LARGE SCALE GENOMIC DNA]</scope>
    <source>
        <strain evidence="1 2">PGLac3</strain>
    </source>
</reference>
<evidence type="ECO:0000313" key="1">
    <source>
        <dbReference type="EMBL" id="MEY8041641.1"/>
    </source>
</evidence>
<accession>A0ABV4CKK6</accession>
<dbReference type="InterPro" id="IPR019270">
    <property type="entry name" value="DUF2283"/>
</dbReference>
<gene>
    <name evidence="1" type="ORF">AB8O55_19715</name>
</gene>
<proteinExistence type="predicted"/>
<name>A0ABV4CKK6_9PSEU</name>
<dbReference type="RefSeq" id="WP_369775137.1">
    <property type="nucleotide sequence ID" value="NZ_JBGEHV010000040.1"/>
</dbReference>
<dbReference type="Proteomes" id="UP001564626">
    <property type="component" value="Unassembled WGS sequence"/>
</dbReference>
<dbReference type="Pfam" id="PF10049">
    <property type="entry name" value="DUF2283"/>
    <property type="match status" value="1"/>
</dbReference>
<organism evidence="1 2">
    <name type="scientific">Saccharopolyspora cebuensis</name>
    <dbReference type="NCBI Taxonomy" id="418759"/>
    <lineage>
        <taxon>Bacteria</taxon>
        <taxon>Bacillati</taxon>
        <taxon>Actinomycetota</taxon>
        <taxon>Actinomycetes</taxon>
        <taxon>Pseudonocardiales</taxon>
        <taxon>Pseudonocardiaceae</taxon>
        <taxon>Saccharopolyspora</taxon>
    </lineage>
</organism>